<evidence type="ECO:0000256" key="1">
    <source>
        <dbReference type="ARBA" id="ARBA00004141"/>
    </source>
</evidence>
<evidence type="ECO:0000256" key="2">
    <source>
        <dbReference type="ARBA" id="ARBA00009773"/>
    </source>
</evidence>
<feature type="transmembrane region" description="Helical" evidence="6">
    <location>
        <begin position="317"/>
        <end position="337"/>
    </location>
</feature>
<keyword evidence="8" id="KW-1185">Reference proteome</keyword>
<accession>A0A4Z0BWW6</accession>
<evidence type="ECO:0000256" key="4">
    <source>
        <dbReference type="ARBA" id="ARBA00022989"/>
    </source>
</evidence>
<protein>
    <submittedName>
        <fullName evidence="7">AI-2E family transporter</fullName>
    </submittedName>
</protein>
<keyword evidence="5 6" id="KW-0472">Membrane</keyword>
<proteinExistence type="inferred from homology"/>
<dbReference type="InterPro" id="IPR002549">
    <property type="entry name" value="AI-2E-like"/>
</dbReference>
<dbReference type="RefSeq" id="WP_135264004.1">
    <property type="nucleotide sequence ID" value="NZ_SMLM01000002.1"/>
</dbReference>
<feature type="transmembrane region" description="Helical" evidence="6">
    <location>
        <begin position="36"/>
        <end position="53"/>
    </location>
</feature>
<gene>
    <name evidence="7" type="ORF">EZ313_14545</name>
</gene>
<keyword evidence="4 6" id="KW-1133">Transmembrane helix</keyword>
<dbReference type="OrthoDB" id="8566218at2"/>
<dbReference type="AlphaFoldDB" id="A0A4Z0BWW6"/>
<evidence type="ECO:0000313" key="7">
    <source>
        <dbReference type="EMBL" id="TFZ02479.1"/>
    </source>
</evidence>
<comment type="caution">
    <text evidence="7">The sequence shown here is derived from an EMBL/GenBank/DDBJ whole genome shotgun (WGS) entry which is preliminary data.</text>
</comment>
<feature type="transmembrane region" description="Helical" evidence="6">
    <location>
        <begin position="349"/>
        <end position="369"/>
    </location>
</feature>
<sequence length="397" mass="42454">MNQEQQVETVLEAVPPREAIDPTAPPHVVLHGTADVRNLALVVLATIAVLAVLRWGSAFFIPLMLGFVFYYALSPVVEAMVHLRIPRSLGAGVLILAILFGGGAAIWSLADDANELIESLPAAAERVKDKVQQRASGKPTPLEPVQKAAAELEKAAEAANNNGQAGPQTPRGVQRVVVEKPRFDIREHLWSGTVGLVSLVGQVVLVTFLTYFLLLSGDMFRRKLVKITGPGLTQKKLTVQALDEINVQMQRYLLVQLLASVGVGVATGAVFALLGLKHAAVWGVAAGILNLVPYVGSILVTLAAGVVAFMQAGELELPLMVAGSSLLINTVEGYLLVPWLTSKASRMNAVSVFIGVLFWGWLWGVWGLLLGIPIMMVIKAVCDRVDHLKPVGELLGT</sequence>
<comment type="similarity">
    <text evidence="2">Belongs to the autoinducer-2 exporter (AI-2E) (TC 2.A.86) family.</text>
</comment>
<dbReference type="PANTHER" id="PTHR21716">
    <property type="entry name" value="TRANSMEMBRANE PROTEIN"/>
    <property type="match status" value="1"/>
</dbReference>
<feature type="transmembrane region" description="Helical" evidence="6">
    <location>
        <begin position="280"/>
        <end position="310"/>
    </location>
</feature>
<evidence type="ECO:0000313" key="8">
    <source>
        <dbReference type="Proteomes" id="UP000298180"/>
    </source>
</evidence>
<name>A0A4Z0BWW6_9BURK</name>
<feature type="transmembrane region" description="Helical" evidence="6">
    <location>
        <begin position="89"/>
        <end position="110"/>
    </location>
</feature>
<dbReference type="GO" id="GO:0016020">
    <property type="term" value="C:membrane"/>
    <property type="evidence" value="ECO:0007669"/>
    <property type="project" value="UniProtKB-SubCell"/>
</dbReference>
<comment type="subcellular location">
    <subcellularLocation>
        <location evidence="1">Membrane</location>
        <topology evidence="1">Multi-pass membrane protein</topology>
    </subcellularLocation>
</comment>
<feature type="transmembrane region" description="Helical" evidence="6">
    <location>
        <begin position="59"/>
        <end position="77"/>
    </location>
</feature>
<evidence type="ECO:0000256" key="3">
    <source>
        <dbReference type="ARBA" id="ARBA00022692"/>
    </source>
</evidence>
<keyword evidence="3 6" id="KW-0812">Transmembrane</keyword>
<evidence type="ECO:0000256" key="5">
    <source>
        <dbReference type="ARBA" id="ARBA00023136"/>
    </source>
</evidence>
<feature type="transmembrane region" description="Helical" evidence="6">
    <location>
        <begin position="252"/>
        <end position="274"/>
    </location>
</feature>
<dbReference type="Proteomes" id="UP000298180">
    <property type="component" value="Unassembled WGS sequence"/>
</dbReference>
<dbReference type="PANTHER" id="PTHR21716:SF16">
    <property type="entry name" value="BLL1467 PROTEIN"/>
    <property type="match status" value="1"/>
</dbReference>
<dbReference type="EMBL" id="SMLM01000002">
    <property type="protein sequence ID" value="TFZ02479.1"/>
    <property type="molecule type" value="Genomic_DNA"/>
</dbReference>
<feature type="transmembrane region" description="Helical" evidence="6">
    <location>
        <begin position="189"/>
        <end position="214"/>
    </location>
</feature>
<dbReference type="GO" id="GO:0055085">
    <property type="term" value="P:transmembrane transport"/>
    <property type="evidence" value="ECO:0007669"/>
    <property type="project" value="TreeGrafter"/>
</dbReference>
<dbReference type="Pfam" id="PF01594">
    <property type="entry name" value="AI-2E_transport"/>
    <property type="match status" value="1"/>
</dbReference>
<evidence type="ECO:0000256" key="6">
    <source>
        <dbReference type="SAM" id="Phobius"/>
    </source>
</evidence>
<reference evidence="7 8" key="1">
    <citation type="submission" date="2019-03" db="EMBL/GenBank/DDBJ databases">
        <title>Ramlibacter henchirensis DSM 14656, whole genome shotgun sequence.</title>
        <authorList>
            <person name="Zhang X."/>
            <person name="Feng G."/>
            <person name="Zhu H."/>
        </authorList>
    </citation>
    <scope>NUCLEOTIDE SEQUENCE [LARGE SCALE GENOMIC DNA]</scope>
    <source>
        <strain evidence="7 8">DSM 14656</strain>
    </source>
</reference>
<organism evidence="7 8">
    <name type="scientific">Ramlibacter henchirensis</name>
    <dbReference type="NCBI Taxonomy" id="204072"/>
    <lineage>
        <taxon>Bacteria</taxon>
        <taxon>Pseudomonadati</taxon>
        <taxon>Pseudomonadota</taxon>
        <taxon>Betaproteobacteria</taxon>
        <taxon>Burkholderiales</taxon>
        <taxon>Comamonadaceae</taxon>
        <taxon>Ramlibacter</taxon>
    </lineage>
</organism>